<keyword evidence="3" id="KW-1185">Reference proteome</keyword>
<protein>
    <submittedName>
        <fullName evidence="2">Papain-like cysteine protease family protein</fullName>
    </submittedName>
</protein>
<organism evidence="2 3">
    <name type="scientific">Streptomyces roseoverticillatus</name>
    <dbReference type="NCBI Taxonomy" id="66429"/>
    <lineage>
        <taxon>Bacteria</taxon>
        <taxon>Bacillati</taxon>
        <taxon>Actinomycetota</taxon>
        <taxon>Actinomycetes</taxon>
        <taxon>Kitasatosporales</taxon>
        <taxon>Streptomycetaceae</taxon>
        <taxon>Streptomyces</taxon>
    </lineage>
</organism>
<dbReference type="InterPro" id="IPR022118">
    <property type="entry name" value="Peptidase_C70_AvrRpt2"/>
</dbReference>
<dbReference type="Pfam" id="PF12385">
    <property type="entry name" value="Peptidase_C70"/>
    <property type="match status" value="1"/>
</dbReference>
<dbReference type="EMBL" id="JBFASG010000027">
    <property type="protein sequence ID" value="MEV4925862.1"/>
    <property type="molecule type" value="Genomic_DNA"/>
</dbReference>
<keyword evidence="1" id="KW-0732">Signal</keyword>
<evidence type="ECO:0000256" key="1">
    <source>
        <dbReference type="SAM" id="SignalP"/>
    </source>
</evidence>
<feature type="signal peptide" evidence="1">
    <location>
        <begin position="1"/>
        <end position="35"/>
    </location>
</feature>
<proteinExistence type="predicted"/>
<dbReference type="PROSITE" id="PS51318">
    <property type="entry name" value="TAT"/>
    <property type="match status" value="1"/>
</dbReference>
<sequence length="280" mass="30575">MHRFRIPGRKKALRSAVVAALSGGLLMAFGPSAQAAATGTVVGGQGNFSTVNQRSQPTLSSSITGTSRVGDRVSMACRTTGDAVENNSRWIWSGTFYIADAFIREDTGGLPVCGAVQPAGQKLLNIGMQKQVRDQWCWDASGLTIANYWGYTQYNQYDFCRLASQNNSGLDCNNQPATLGDMANGLRNMGFRNSGSDLWRNASFSETQNEITNGRPFAVRIGWTSGGGHMNVIYGYDSTSNMIAVGDPWPSTQTYTWWNYSTYAGNNSFRWTHSRIGIHS</sequence>
<feature type="chain" id="PRO_5046986956" evidence="1">
    <location>
        <begin position="36"/>
        <end position="280"/>
    </location>
</feature>
<dbReference type="Gene3D" id="3.90.70.10">
    <property type="entry name" value="Cysteine proteinases"/>
    <property type="match status" value="1"/>
</dbReference>
<dbReference type="Proteomes" id="UP001552479">
    <property type="component" value="Unassembled WGS sequence"/>
</dbReference>
<evidence type="ECO:0000313" key="3">
    <source>
        <dbReference type="Proteomes" id="UP001552479"/>
    </source>
</evidence>
<gene>
    <name evidence="2" type="ORF">AB0L03_24070</name>
</gene>
<dbReference type="RefSeq" id="WP_359104549.1">
    <property type="nucleotide sequence ID" value="NZ_JBEZGT010000031.1"/>
</dbReference>
<name>A0ABV3IZW8_9ACTN</name>
<reference evidence="2 3" key="1">
    <citation type="submission" date="2024-06" db="EMBL/GenBank/DDBJ databases">
        <title>The Natural Products Discovery Center: Release of the First 8490 Sequenced Strains for Exploring Actinobacteria Biosynthetic Diversity.</title>
        <authorList>
            <person name="Kalkreuter E."/>
            <person name="Kautsar S.A."/>
            <person name="Yang D."/>
            <person name="Bader C.D."/>
            <person name="Teijaro C.N."/>
            <person name="Fluegel L."/>
            <person name="Davis C.M."/>
            <person name="Simpson J.R."/>
            <person name="Lauterbach L."/>
            <person name="Steele A.D."/>
            <person name="Gui C."/>
            <person name="Meng S."/>
            <person name="Li G."/>
            <person name="Viehrig K."/>
            <person name="Ye F."/>
            <person name="Su P."/>
            <person name="Kiefer A.F."/>
            <person name="Nichols A."/>
            <person name="Cepeda A.J."/>
            <person name="Yan W."/>
            <person name="Fan B."/>
            <person name="Jiang Y."/>
            <person name="Adhikari A."/>
            <person name="Zheng C.-J."/>
            <person name="Schuster L."/>
            <person name="Cowan T.M."/>
            <person name="Smanski M.J."/>
            <person name="Chevrette M.G."/>
            <person name="De Carvalho L.P.S."/>
            <person name="Shen B."/>
        </authorList>
    </citation>
    <scope>NUCLEOTIDE SEQUENCE [LARGE SCALE GENOMIC DNA]</scope>
    <source>
        <strain evidence="2 3">NPDC053791</strain>
    </source>
</reference>
<comment type="caution">
    <text evidence="2">The sequence shown here is derived from an EMBL/GenBank/DDBJ whole genome shotgun (WGS) entry which is preliminary data.</text>
</comment>
<dbReference type="InterPro" id="IPR006311">
    <property type="entry name" value="TAT_signal"/>
</dbReference>
<accession>A0ABV3IZW8</accession>
<evidence type="ECO:0000313" key="2">
    <source>
        <dbReference type="EMBL" id="MEV4925862.1"/>
    </source>
</evidence>